<evidence type="ECO:0000256" key="8">
    <source>
        <dbReference type="ARBA" id="ARBA00023065"/>
    </source>
</evidence>
<keyword evidence="7" id="KW-0408">Iron</keyword>
<dbReference type="GO" id="GO:0016887">
    <property type="term" value="F:ATP hydrolysis activity"/>
    <property type="evidence" value="ECO:0007669"/>
    <property type="project" value="InterPro"/>
</dbReference>
<comment type="subcellular location">
    <subcellularLocation>
        <location evidence="1">Cell membrane</location>
        <topology evidence="1">Peripheral membrane protein</topology>
    </subcellularLocation>
</comment>
<evidence type="ECO:0000259" key="10">
    <source>
        <dbReference type="PROSITE" id="PS50893"/>
    </source>
</evidence>
<dbReference type="OrthoDB" id="9787851at2"/>
<dbReference type="Gene3D" id="3.40.50.300">
    <property type="entry name" value="P-loop containing nucleotide triphosphate hydrolases"/>
    <property type="match status" value="1"/>
</dbReference>
<gene>
    <name evidence="11" type="ORF">PI23P_12282</name>
</gene>
<dbReference type="CDD" id="cd03214">
    <property type="entry name" value="ABC_Iron-Siderophores_B12_Hemin"/>
    <property type="match status" value="1"/>
</dbReference>
<evidence type="ECO:0000256" key="7">
    <source>
        <dbReference type="ARBA" id="ARBA00023004"/>
    </source>
</evidence>
<keyword evidence="9" id="KW-0472">Membrane</keyword>
<evidence type="ECO:0000256" key="3">
    <source>
        <dbReference type="ARBA" id="ARBA00022475"/>
    </source>
</evidence>
<dbReference type="PANTHER" id="PTHR42771">
    <property type="entry name" value="IRON(3+)-HYDROXAMATE IMPORT ATP-BINDING PROTEIN FHUC"/>
    <property type="match status" value="1"/>
</dbReference>
<dbReference type="Proteomes" id="UP000003053">
    <property type="component" value="Unassembled WGS sequence"/>
</dbReference>
<sequence length="265" mass="29842">MIKNTKNIILKTDNLTIGYSQKKRNKIVLSKINIAIESGTLISVLGKNGIGKSTLLRTLSKVQKPISGFVYLDEQSLDSYSESALSKRLSLVLTERLPESQLTVFELIALGRQPYTNWIDTLSRVDLEKIDTAIKQTEITHLKNELFYELSDGQLQRVLIARALAQDTAVIILDEPTAHLDMYQTINIFTLLQKLVKETNKTIIISSHEINLALKLSDQIILMTENNLQFGTTAALVSQNIFDTIFPDTLLKFDKSLEQFVIKSS</sequence>
<accession>A4C1V9</accession>
<dbReference type="InterPro" id="IPR003593">
    <property type="entry name" value="AAA+_ATPase"/>
</dbReference>
<evidence type="ECO:0000256" key="2">
    <source>
        <dbReference type="ARBA" id="ARBA00022448"/>
    </source>
</evidence>
<dbReference type="GO" id="GO:0005886">
    <property type="term" value="C:plasma membrane"/>
    <property type="evidence" value="ECO:0007669"/>
    <property type="project" value="UniProtKB-SubCell"/>
</dbReference>
<dbReference type="GO" id="GO:0006826">
    <property type="term" value="P:iron ion transport"/>
    <property type="evidence" value="ECO:0007669"/>
    <property type="project" value="UniProtKB-KW"/>
</dbReference>
<dbReference type="EMBL" id="AAOG01000003">
    <property type="protein sequence ID" value="EAR12112.1"/>
    <property type="molecule type" value="Genomic_DNA"/>
</dbReference>
<keyword evidence="6 11" id="KW-0067">ATP-binding</keyword>
<dbReference type="GO" id="GO:0005524">
    <property type="term" value="F:ATP binding"/>
    <property type="evidence" value="ECO:0007669"/>
    <property type="project" value="UniProtKB-KW"/>
</dbReference>
<keyword evidence="5" id="KW-0547">Nucleotide-binding</keyword>
<keyword evidence="4" id="KW-0410">Iron transport</keyword>
<evidence type="ECO:0000256" key="6">
    <source>
        <dbReference type="ARBA" id="ARBA00022840"/>
    </source>
</evidence>
<dbReference type="SUPFAM" id="SSF52540">
    <property type="entry name" value="P-loop containing nucleoside triphosphate hydrolases"/>
    <property type="match status" value="1"/>
</dbReference>
<protein>
    <submittedName>
        <fullName evidence="11">ATP-binding protein of ferrichrome ABC transporter</fullName>
    </submittedName>
</protein>
<evidence type="ECO:0000256" key="4">
    <source>
        <dbReference type="ARBA" id="ARBA00022496"/>
    </source>
</evidence>
<name>A4C1V9_9FLAO</name>
<dbReference type="SMART" id="SM00382">
    <property type="entry name" value="AAA"/>
    <property type="match status" value="1"/>
</dbReference>
<dbReference type="RefSeq" id="WP_004571076.1">
    <property type="nucleotide sequence ID" value="NZ_CH724148.1"/>
</dbReference>
<proteinExistence type="predicted"/>
<keyword evidence="8" id="KW-0406">Ion transport</keyword>
<organism evidence="11 12">
    <name type="scientific">Polaribacter irgensii 23-P</name>
    <dbReference type="NCBI Taxonomy" id="313594"/>
    <lineage>
        <taxon>Bacteria</taxon>
        <taxon>Pseudomonadati</taxon>
        <taxon>Bacteroidota</taxon>
        <taxon>Flavobacteriia</taxon>
        <taxon>Flavobacteriales</taxon>
        <taxon>Flavobacteriaceae</taxon>
    </lineage>
</organism>
<evidence type="ECO:0000256" key="1">
    <source>
        <dbReference type="ARBA" id="ARBA00004202"/>
    </source>
</evidence>
<dbReference type="PANTHER" id="PTHR42771:SF2">
    <property type="entry name" value="IRON(3+)-HYDROXAMATE IMPORT ATP-BINDING PROTEIN FHUC"/>
    <property type="match status" value="1"/>
</dbReference>
<keyword evidence="2" id="KW-0813">Transport</keyword>
<dbReference type="STRING" id="313594.PI23P_12282"/>
<dbReference type="InterPro" id="IPR003439">
    <property type="entry name" value="ABC_transporter-like_ATP-bd"/>
</dbReference>
<dbReference type="PROSITE" id="PS50893">
    <property type="entry name" value="ABC_TRANSPORTER_2"/>
    <property type="match status" value="1"/>
</dbReference>
<dbReference type="AlphaFoldDB" id="A4C1V9"/>
<evidence type="ECO:0000313" key="12">
    <source>
        <dbReference type="Proteomes" id="UP000003053"/>
    </source>
</evidence>
<dbReference type="Pfam" id="PF00005">
    <property type="entry name" value="ABC_tran"/>
    <property type="match status" value="1"/>
</dbReference>
<dbReference type="HOGENOM" id="CLU_000604_1_11_10"/>
<evidence type="ECO:0000256" key="5">
    <source>
        <dbReference type="ARBA" id="ARBA00022741"/>
    </source>
</evidence>
<evidence type="ECO:0000313" key="11">
    <source>
        <dbReference type="EMBL" id="EAR12112.1"/>
    </source>
</evidence>
<keyword evidence="3" id="KW-1003">Cell membrane</keyword>
<dbReference type="InterPro" id="IPR051535">
    <property type="entry name" value="Siderophore_ABC-ATPase"/>
</dbReference>
<dbReference type="InterPro" id="IPR027417">
    <property type="entry name" value="P-loop_NTPase"/>
</dbReference>
<feature type="domain" description="ABC transporter" evidence="10">
    <location>
        <begin position="10"/>
        <end position="250"/>
    </location>
</feature>
<reference evidence="11 12" key="1">
    <citation type="submission" date="2006-02" db="EMBL/GenBank/DDBJ databases">
        <authorList>
            <person name="Murray A."/>
            <person name="Staley J."/>
            <person name="Ferriera S."/>
            <person name="Johnson J."/>
            <person name="Kravitz S."/>
            <person name="Halpern A."/>
            <person name="Remington K."/>
            <person name="Beeson K."/>
            <person name="Tran B."/>
            <person name="Rogers Y.-H."/>
            <person name="Friedman R."/>
            <person name="Venter J.C."/>
        </authorList>
    </citation>
    <scope>NUCLEOTIDE SEQUENCE [LARGE SCALE GENOMIC DNA]</scope>
    <source>
        <strain evidence="11 12">23-P</strain>
    </source>
</reference>
<comment type="caution">
    <text evidence="11">The sequence shown here is derived from an EMBL/GenBank/DDBJ whole genome shotgun (WGS) entry which is preliminary data.</text>
</comment>
<evidence type="ECO:0000256" key="9">
    <source>
        <dbReference type="ARBA" id="ARBA00023136"/>
    </source>
</evidence>
<keyword evidence="12" id="KW-1185">Reference proteome</keyword>
<dbReference type="eggNOG" id="COG1120">
    <property type="taxonomic scope" value="Bacteria"/>
</dbReference>
<dbReference type="FunFam" id="3.40.50.300:FF:000134">
    <property type="entry name" value="Iron-enterobactin ABC transporter ATP-binding protein"/>
    <property type="match status" value="1"/>
</dbReference>